<evidence type="ECO:0000256" key="5">
    <source>
        <dbReference type="ARBA" id="ARBA00022842"/>
    </source>
</evidence>
<evidence type="ECO:0000256" key="2">
    <source>
        <dbReference type="ARBA" id="ARBA00022679"/>
    </source>
</evidence>
<dbReference type="Pfam" id="PF01648">
    <property type="entry name" value="ACPS"/>
    <property type="match status" value="1"/>
</dbReference>
<comment type="similarity">
    <text evidence="8">Belongs to the P-Pant transferase superfamily. AcpS family.</text>
</comment>
<comment type="caution">
    <text evidence="10">The sequence shown here is derived from an EMBL/GenBank/DDBJ whole genome shotgun (WGS) entry which is preliminary data.</text>
</comment>
<dbReference type="NCBIfam" id="TIGR00516">
    <property type="entry name" value="acpS"/>
    <property type="match status" value="1"/>
</dbReference>
<dbReference type="InterPro" id="IPR008278">
    <property type="entry name" value="4-PPantetheinyl_Trfase_dom"/>
</dbReference>
<accession>A0A9D1G8Y8</accession>
<organism evidence="10 11">
    <name type="scientific">Candidatus Caccosoma faecigallinarum</name>
    <dbReference type="NCBI Taxonomy" id="2840720"/>
    <lineage>
        <taxon>Bacteria</taxon>
        <taxon>Bacillati</taxon>
        <taxon>Bacillota</taxon>
        <taxon>Bacillota incertae sedis</taxon>
        <taxon>Candidatus Caccosoma</taxon>
    </lineage>
</organism>
<protein>
    <recommendedName>
        <fullName evidence="8">Holo-[acyl-carrier-protein] synthase</fullName>
        <shortName evidence="8">Holo-ACP synthase</shortName>
        <ecNumber evidence="8">2.7.8.7</ecNumber>
    </recommendedName>
    <alternativeName>
        <fullName evidence="8">4'-phosphopantetheinyl transferase AcpS</fullName>
    </alternativeName>
</protein>
<evidence type="ECO:0000313" key="10">
    <source>
        <dbReference type="EMBL" id="HIT17747.1"/>
    </source>
</evidence>
<evidence type="ECO:0000256" key="3">
    <source>
        <dbReference type="ARBA" id="ARBA00022723"/>
    </source>
</evidence>
<keyword evidence="8" id="KW-0963">Cytoplasm</keyword>
<comment type="catalytic activity">
    <reaction evidence="8">
        <text>apo-[ACP] + CoA = holo-[ACP] + adenosine 3',5'-bisphosphate + H(+)</text>
        <dbReference type="Rhea" id="RHEA:12068"/>
        <dbReference type="Rhea" id="RHEA-COMP:9685"/>
        <dbReference type="Rhea" id="RHEA-COMP:9690"/>
        <dbReference type="ChEBI" id="CHEBI:15378"/>
        <dbReference type="ChEBI" id="CHEBI:29999"/>
        <dbReference type="ChEBI" id="CHEBI:57287"/>
        <dbReference type="ChEBI" id="CHEBI:58343"/>
        <dbReference type="ChEBI" id="CHEBI:64479"/>
        <dbReference type="EC" id="2.7.8.7"/>
    </reaction>
</comment>
<dbReference type="NCBIfam" id="TIGR00556">
    <property type="entry name" value="pantethn_trn"/>
    <property type="match status" value="1"/>
</dbReference>
<evidence type="ECO:0000256" key="6">
    <source>
        <dbReference type="ARBA" id="ARBA00023098"/>
    </source>
</evidence>
<dbReference type="GO" id="GO:0008897">
    <property type="term" value="F:holo-[acyl-carrier-protein] synthase activity"/>
    <property type="evidence" value="ECO:0007669"/>
    <property type="project" value="UniProtKB-UniRule"/>
</dbReference>
<keyword evidence="2 8" id="KW-0808">Transferase</keyword>
<dbReference type="EMBL" id="DVKI01000161">
    <property type="protein sequence ID" value="HIT17747.1"/>
    <property type="molecule type" value="Genomic_DNA"/>
</dbReference>
<keyword evidence="7 8" id="KW-0275">Fatty acid biosynthesis</keyword>
<keyword evidence="1 8" id="KW-0444">Lipid biosynthesis</keyword>
<keyword evidence="3 8" id="KW-0479">Metal-binding</keyword>
<name>A0A9D1G8Y8_9FIRM</name>
<dbReference type="SUPFAM" id="SSF56214">
    <property type="entry name" value="4'-phosphopantetheinyl transferase"/>
    <property type="match status" value="1"/>
</dbReference>
<dbReference type="HAMAP" id="MF_00101">
    <property type="entry name" value="AcpS"/>
    <property type="match status" value="1"/>
</dbReference>
<keyword evidence="4 8" id="KW-0276">Fatty acid metabolism</keyword>
<gene>
    <name evidence="8 10" type="primary">acpS</name>
    <name evidence="10" type="ORF">IAD04_05180</name>
</gene>
<feature type="binding site" evidence="8">
    <location>
        <position position="8"/>
    </location>
    <ligand>
        <name>Mg(2+)</name>
        <dbReference type="ChEBI" id="CHEBI:18420"/>
    </ligand>
</feature>
<feature type="domain" description="4'-phosphopantetheinyl transferase" evidence="9">
    <location>
        <begin position="4"/>
        <end position="93"/>
    </location>
</feature>
<dbReference type="InterPro" id="IPR037143">
    <property type="entry name" value="4-PPantetheinyl_Trfase_dom_sf"/>
</dbReference>
<evidence type="ECO:0000256" key="8">
    <source>
        <dbReference type="HAMAP-Rule" id="MF_00101"/>
    </source>
</evidence>
<dbReference type="GO" id="GO:0006633">
    <property type="term" value="P:fatty acid biosynthetic process"/>
    <property type="evidence" value="ECO:0007669"/>
    <property type="project" value="UniProtKB-UniRule"/>
</dbReference>
<reference evidence="10" key="1">
    <citation type="submission" date="2020-10" db="EMBL/GenBank/DDBJ databases">
        <authorList>
            <person name="Gilroy R."/>
        </authorList>
    </citation>
    <scope>NUCLEOTIDE SEQUENCE</scope>
    <source>
        <strain evidence="10">14508</strain>
    </source>
</reference>
<comment type="function">
    <text evidence="8">Transfers the 4'-phosphopantetheine moiety from coenzyme A to a Ser of acyl-carrier-protein.</text>
</comment>
<evidence type="ECO:0000313" key="11">
    <source>
        <dbReference type="Proteomes" id="UP000886893"/>
    </source>
</evidence>
<reference evidence="10" key="2">
    <citation type="journal article" date="2021" name="PeerJ">
        <title>Extensive microbial diversity within the chicken gut microbiome revealed by metagenomics and culture.</title>
        <authorList>
            <person name="Gilroy R."/>
            <person name="Ravi A."/>
            <person name="Getino M."/>
            <person name="Pursley I."/>
            <person name="Horton D.L."/>
            <person name="Alikhan N.F."/>
            <person name="Baker D."/>
            <person name="Gharbi K."/>
            <person name="Hall N."/>
            <person name="Watson M."/>
            <person name="Adriaenssens E.M."/>
            <person name="Foster-Nyarko E."/>
            <person name="Jarju S."/>
            <person name="Secka A."/>
            <person name="Antonio M."/>
            <person name="Oren A."/>
            <person name="Chaudhuri R.R."/>
            <person name="La Ragione R."/>
            <person name="Hildebrand F."/>
            <person name="Pallen M.J."/>
        </authorList>
    </citation>
    <scope>NUCLEOTIDE SEQUENCE</scope>
    <source>
        <strain evidence="10">14508</strain>
    </source>
</reference>
<dbReference type="Gene3D" id="3.90.470.20">
    <property type="entry name" value="4'-phosphopantetheinyl transferase domain"/>
    <property type="match status" value="1"/>
</dbReference>
<keyword evidence="5 8" id="KW-0460">Magnesium</keyword>
<dbReference type="AlphaFoldDB" id="A0A9D1G8Y8"/>
<dbReference type="GO" id="GO:0005737">
    <property type="term" value="C:cytoplasm"/>
    <property type="evidence" value="ECO:0007669"/>
    <property type="project" value="UniProtKB-SubCell"/>
</dbReference>
<feature type="binding site" evidence="8">
    <location>
        <position position="55"/>
    </location>
    <ligand>
        <name>Mg(2+)</name>
        <dbReference type="ChEBI" id="CHEBI:18420"/>
    </ligand>
</feature>
<evidence type="ECO:0000259" key="9">
    <source>
        <dbReference type="Pfam" id="PF01648"/>
    </source>
</evidence>
<dbReference type="InterPro" id="IPR002582">
    <property type="entry name" value="ACPS"/>
</dbReference>
<keyword evidence="6 8" id="KW-0443">Lipid metabolism</keyword>
<proteinExistence type="inferred from homology"/>
<evidence type="ECO:0000256" key="7">
    <source>
        <dbReference type="ARBA" id="ARBA00023160"/>
    </source>
</evidence>
<dbReference type="EC" id="2.7.8.7" evidence="8"/>
<comment type="subcellular location">
    <subcellularLocation>
        <location evidence="8">Cytoplasm</location>
    </subcellularLocation>
</comment>
<dbReference type="Proteomes" id="UP000886893">
    <property type="component" value="Unassembled WGS sequence"/>
</dbReference>
<evidence type="ECO:0000256" key="4">
    <source>
        <dbReference type="ARBA" id="ARBA00022832"/>
    </source>
</evidence>
<dbReference type="GO" id="GO:0000287">
    <property type="term" value="F:magnesium ion binding"/>
    <property type="evidence" value="ECO:0007669"/>
    <property type="project" value="UniProtKB-UniRule"/>
</dbReference>
<comment type="cofactor">
    <cofactor evidence="8">
        <name>Mg(2+)</name>
        <dbReference type="ChEBI" id="CHEBI:18420"/>
    </cofactor>
</comment>
<sequence length="110" mass="12032">MMKGIGIDIVDISRLSEKVADKILCKKEMLEFKGYLNSNKTRAMEFLGGRLAAKEAFLKAVGVGIYNGISLTELQVVKDQFGNPTFKDNQSCFLSITHDAGVAVAIVVVY</sequence>
<dbReference type="InterPro" id="IPR004568">
    <property type="entry name" value="Ppantetheine-prot_Trfase_dom"/>
</dbReference>
<evidence type="ECO:0000256" key="1">
    <source>
        <dbReference type="ARBA" id="ARBA00022516"/>
    </source>
</evidence>